<comment type="subcellular location">
    <subcellularLocation>
        <location evidence="1">Cell membrane</location>
        <topology evidence="1">Multi-pass membrane protein</topology>
    </subcellularLocation>
</comment>
<keyword evidence="6 8" id="KW-1133">Transmembrane helix</keyword>
<evidence type="ECO:0000256" key="7">
    <source>
        <dbReference type="ARBA" id="ARBA00023136"/>
    </source>
</evidence>
<keyword evidence="3" id="KW-0813">Transport</keyword>
<feature type="transmembrane region" description="Helical" evidence="8">
    <location>
        <begin position="62"/>
        <end position="80"/>
    </location>
</feature>
<dbReference type="PANTHER" id="PTHR34702">
    <property type="entry name" value="NA(+)/H(+) ANTIPORTER SUBUNIT F1"/>
    <property type="match status" value="1"/>
</dbReference>
<keyword evidence="7 8" id="KW-0472">Membrane</keyword>
<dbReference type="EMBL" id="CP039268">
    <property type="protein sequence ID" value="QGU32614.1"/>
    <property type="molecule type" value="Genomic_DNA"/>
</dbReference>
<evidence type="ECO:0000256" key="4">
    <source>
        <dbReference type="ARBA" id="ARBA00022475"/>
    </source>
</evidence>
<gene>
    <name evidence="9" type="ORF">E6P07_06215</name>
</gene>
<reference evidence="9 10" key="1">
    <citation type="submission" date="2019-12" db="EMBL/GenBank/DDBJ databases">
        <title>The complete genome of the thermophilic, anoxygenic phototrophic gammaproteobacterium Thermochromatium tepidum.</title>
        <authorList>
            <person name="Sattley W.M."/>
            <person name="Swingley W.D."/>
            <person name="Burchell B.M."/>
            <person name="Gurbani S.A."/>
            <person name="Kujawa C.M."/>
            <person name="Nuccio D.A."/>
            <person name="Schladweiler J."/>
            <person name="Shaffer K.N."/>
            <person name="Stokes L.M."/>
            <person name="Touchman J.W."/>
            <person name="Blankenship R.E."/>
            <person name="Madigan M.T."/>
        </authorList>
    </citation>
    <scope>NUCLEOTIDE SEQUENCE [LARGE SCALE GENOMIC DNA]</scope>
    <source>
        <strain evidence="9 10">ATCC 43061</strain>
    </source>
</reference>
<evidence type="ECO:0000256" key="6">
    <source>
        <dbReference type="ARBA" id="ARBA00022989"/>
    </source>
</evidence>
<dbReference type="OrthoDB" id="6170784at2"/>
<keyword evidence="5 8" id="KW-0812">Transmembrane</keyword>
<organism evidence="9 10">
    <name type="scientific">Thermochromatium tepidum ATCC 43061</name>
    <dbReference type="NCBI Taxonomy" id="316276"/>
    <lineage>
        <taxon>Bacteria</taxon>
        <taxon>Pseudomonadati</taxon>
        <taxon>Pseudomonadota</taxon>
        <taxon>Gammaproteobacteria</taxon>
        <taxon>Chromatiales</taxon>
        <taxon>Chromatiaceae</taxon>
        <taxon>Thermochromatium</taxon>
    </lineage>
</organism>
<dbReference type="GO" id="GO:0015385">
    <property type="term" value="F:sodium:proton antiporter activity"/>
    <property type="evidence" value="ECO:0007669"/>
    <property type="project" value="TreeGrafter"/>
</dbReference>
<dbReference type="Pfam" id="PF04066">
    <property type="entry name" value="MrpF_PhaF"/>
    <property type="match status" value="1"/>
</dbReference>
<keyword evidence="4" id="KW-1003">Cell membrane</keyword>
<feature type="transmembrane region" description="Helical" evidence="8">
    <location>
        <begin position="35"/>
        <end position="56"/>
    </location>
</feature>
<evidence type="ECO:0000256" key="1">
    <source>
        <dbReference type="ARBA" id="ARBA00004651"/>
    </source>
</evidence>
<dbReference type="PANTHER" id="PTHR34702:SF1">
    <property type="entry name" value="NA(+)_H(+) ANTIPORTER SUBUNIT F"/>
    <property type="match status" value="1"/>
</dbReference>
<dbReference type="RefSeq" id="WP_153974810.1">
    <property type="nucleotide sequence ID" value="NZ_CP039268.1"/>
</dbReference>
<evidence type="ECO:0000256" key="3">
    <source>
        <dbReference type="ARBA" id="ARBA00022448"/>
    </source>
</evidence>
<protein>
    <submittedName>
        <fullName evidence="9">Multiple resistance and pH regulation protein F</fullName>
    </submittedName>
</protein>
<dbReference type="GO" id="GO:0005886">
    <property type="term" value="C:plasma membrane"/>
    <property type="evidence" value="ECO:0007669"/>
    <property type="project" value="UniProtKB-SubCell"/>
</dbReference>
<sequence length="88" mass="9248">MSLSDIHLAVALLLLSTMSIGLIRVAIGPTPSDRLMAAQLLGTSGIGLLLVLITVIRVPALIDVALVFSLLAAVAIVAFTRRRVEEDT</sequence>
<evidence type="ECO:0000313" key="10">
    <source>
        <dbReference type="Proteomes" id="UP000426424"/>
    </source>
</evidence>
<dbReference type="KEGG" id="ttp:E6P07_06215"/>
<feature type="transmembrane region" description="Helical" evidence="8">
    <location>
        <begin position="6"/>
        <end position="23"/>
    </location>
</feature>
<accession>A0A6I6DYF6</accession>
<evidence type="ECO:0000256" key="5">
    <source>
        <dbReference type="ARBA" id="ARBA00022692"/>
    </source>
</evidence>
<name>A0A6I6DYF6_THETI</name>
<dbReference type="InterPro" id="IPR007208">
    <property type="entry name" value="MrpF/PhaF-like"/>
</dbReference>
<evidence type="ECO:0000313" key="9">
    <source>
        <dbReference type="EMBL" id="QGU32614.1"/>
    </source>
</evidence>
<dbReference type="AlphaFoldDB" id="A0A6I6DYF6"/>
<proteinExistence type="inferred from homology"/>
<evidence type="ECO:0000256" key="2">
    <source>
        <dbReference type="ARBA" id="ARBA00009212"/>
    </source>
</evidence>
<evidence type="ECO:0000256" key="8">
    <source>
        <dbReference type="SAM" id="Phobius"/>
    </source>
</evidence>
<dbReference type="Proteomes" id="UP000426424">
    <property type="component" value="Chromosome"/>
</dbReference>
<keyword evidence="10" id="KW-1185">Reference proteome</keyword>
<comment type="similarity">
    <text evidence="2">Belongs to the CPA3 antiporters (TC 2.A.63) subunit F family.</text>
</comment>